<feature type="region of interest" description="Disordered" evidence="8">
    <location>
        <begin position="42"/>
        <end position="73"/>
    </location>
</feature>
<dbReference type="Pfam" id="PF02321">
    <property type="entry name" value="OEP"/>
    <property type="match status" value="2"/>
</dbReference>
<dbReference type="PANTHER" id="PTHR30026">
    <property type="entry name" value="OUTER MEMBRANE PROTEIN TOLC"/>
    <property type="match status" value="1"/>
</dbReference>
<evidence type="ECO:0000256" key="8">
    <source>
        <dbReference type="SAM" id="MobiDB-lite"/>
    </source>
</evidence>
<keyword evidence="11" id="KW-1185">Reference proteome</keyword>
<dbReference type="RefSeq" id="WP_270076975.1">
    <property type="nucleotide sequence ID" value="NZ_CP115174.1"/>
</dbReference>
<comment type="subcellular location">
    <subcellularLocation>
        <location evidence="1">Cell outer membrane</location>
    </subcellularLocation>
</comment>
<keyword evidence="6" id="KW-0472">Membrane</keyword>
<keyword evidence="4" id="KW-1134">Transmembrane beta strand</keyword>
<feature type="chain" id="PRO_5046015665" evidence="9">
    <location>
        <begin position="21"/>
        <end position="425"/>
    </location>
</feature>
<dbReference type="InterPro" id="IPR051906">
    <property type="entry name" value="TolC-like"/>
</dbReference>
<proteinExistence type="inferred from homology"/>
<dbReference type="Proteomes" id="UP001210865">
    <property type="component" value="Chromosome"/>
</dbReference>
<sequence>MNRLALLAAGMACIAAPVSAETLRDAVAAAYDTNPQLAEARARQEALAETPEQARAQGRLTAEADGSGGYDRSDYGKGGVGSVSATLPIWTGGRVPAAVRAAKGDVAAGAAGLRDTEAGVLETVVGAYADLLYAQQAVDVARADIDLLGRQVAEARSRYALGQATRTDVAQLEAQHAAAIATLADAQGSAAGVAATYRAAVGHDPGALESQSPRPALPADLGTARRWAIDANPLVRQQRLTAQADAARIAQQRAEGNPSLALGGTYGYAGSGRLGGYNDGAVAGVTLKVPLLTGGLVASRVRQAEATYRADRFATDAAEREATRSVETAWANLIAAGARADAGTQAVDAATLALKGVRAEYAFSLRTTTEILIADESLRSAQLALARSHSDLLIAQAALLRAAGRLDRDSYEITDAPTLNQRIAS</sequence>
<organism evidence="10 11">
    <name type="scientific">Sphingomonas abietis</name>
    <dbReference type="NCBI Taxonomy" id="3012344"/>
    <lineage>
        <taxon>Bacteria</taxon>
        <taxon>Pseudomonadati</taxon>
        <taxon>Pseudomonadota</taxon>
        <taxon>Alphaproteobacteria</taxon>
        <taxon>Sphingomonadales</taxon>
        <taxon>Sphingomonadaceae</taxon>
        <taxon>Sphingomonas</taxon>
    </lineage>
</organism>
<feature type="signal peptide" evidence="9">
    <location>
        <begin position="1"/>
        <end position="20"/>
    </location>
</feature>
<protein>
    <submittedName>
        <fullName evidence="10">TolC family protein</fullName>
    </submittedName>
</protein>
<dbReference type="PANTHER" id="PTHR30026:SF22">
    <property type="entry name" value="OUTER MEMBRANE EFFLUX PROTEIN"/>
    <property type="match status" value="1"/>
</dbReference>
<dbReference type="InterPro" id="IPR003423">
    <property type="entry name" value="OMP_efflux"/>
</dbReference>
<evidence type="ECO:0000256" key="7">
    <source>
        <dbReference type="ARBA" id="ARBA00023237"/>
    </source>
</evidence>
<reference evidence="10 11" key="1">
    <citation type="submission" date="2022-12" db="EMBL/GenBank/DDBJ databases">
        <title>Sphingomonas abieness sp. nov., an endophytic bacterium isolated from Abies koreana.</title>
        <authorList>
            <person name="Jiang L."/>
            <person name="Lee J."/>
        </authorList>
    </citation>
    <scope>NUCLEOTIDE SEQUENCE [LARGE SCALE GENOMIC DNA]</scope>
    <source>
        <strain evidence="11">PAMB 00755</strain>
    </source>
</reference>
<keyword evidence="5" id="KW-0812">Transmembrane</keyword>
<evidence type="ECO:0000256" key="2">
    <source>
        <dbReference type="ARBA" id="ARBA00007613"/>
    </source>
</evidence>
<evidence type="ECO:0000256" key="3">
    <source>
        <dbReference type="ARBA" id="ARBA00022448"/>
    </source>
</evidence>
<evidence type="ECO:0000256" key="6">
    <source>
        <dbReference type="ARBA" id="ARBA00023136"/>
    </source>
</evidence>
<keyword evidence="7" id="KW-0998">Cell outer membrane</keyword>
<dbReference type="SUPFAM" id="SSF56954">
    <property type="entry name" value="Outer membrane efflux proteins (OEP)"/>
    <property type="match status" value="1"/>
</dbReference>
<evidence type="ECO:0000256" key="4">
    <source>
        <dbReference type="ARBA" id="ARBA00022452"/>
    </source>
</evidence>
<dbReference type="Gene3D" id="1.20.1600.10">
    <property type="entry name" value="Outer membrane efflux proteins (OEP)"/>
    <property type="match status" value="1"/>
</dbReference>
<comment type="similarity">
    <text evidence="2">Belongs to the outer membrane factor (OMF) (TC 1.B.17) family.</text>
</comment>
<accession>A0ABY7NLD9</accession>
<keyword evidence="9" id="KW-0732">Signal</keyword>
<name>A0ABY7NLD9_9SPHN</name>
<evidence type="ECO:0000256" key="9">
    <source>
        <dbReference type="SAM" id="SignalP"/>
    </source>
</evidence>
<evidence type="ECO:0000313" key="10">
    <source>
        <dbReference type="EMBL" id="WBO22328.1"/>
    </source>
</evidence>
<evidence type="ECO:0000313" key="11">
    <source>
        <dbReference type="Proteomes" id="UP001210865"/>
    </source>
</evidence>
<keyword evidence="3" id="KW-0813">Transport</keyword>
<evidence type="ECO:0000256" key="1">
    <source>
        <dbReference type="ARBA" id="ARBA00004442"/>
    </source>
</evidence>
<gene>
    <name evidence="10" type="ORF">PBT88_19635</name>
</gene>
<evidence type="ECO:0000256" key="5">
    <source>
        <dbReference type="ARBA" id="ARBA00022692"/>
    </source>
</evidence>
<dbReference type="EMBL" id="CP115174">
    <property type="protein sequence ID" value="WBO22328.1"/>
    <property type="molecule type" value="Genomic_DNA"/>
</dbReference>